<proteinExistence type="predicted"/>
<reference evidence="1 2" key="1">
    <citation type="journal article" date="2020" name="Mol. Biol. Evol.">
        <title>Distinct Expression and Methylation Patterns for Genes with Different Fates following a Single Whole-Genome Duplication in Flowering Plants.</title>
        <authorList>
            <person name="Shi T."/>
            <person name="Rahmani R.S."/>
            <person name="Gugger P.F."/>
            <person name="Wang M."/>
            <person name="Li H."/>
            <person name="Zhang Y."/>
            <person name="Li Z."/>
            <person name="Wang Q."/>
            <person name="Van de Peer Y."/>
            <person name="Marchal K."/>
            <person name="Chen J."/>
        </authorList>
    </citation>
    <scope>NUCLEOTIDE SEQUENCE [LARGE SCALE GENOMIC DNA]</scope>
    <source>
        <tissue evidence="1">Leaf</tissue>
    </source>
</reference>
<comment type="caution">
    <text evidence="1">The sequence shown here is derived from an EMBL/GenBank/DDBJ whole genome shotgun (WGS) entry which is preliminary data.</text>
</comment>
<sequence>MYINALAQLEQKGAQGKIDSFLRVVLSDHFPVLLQHFQQSLECKFICIICIATKHNLRCMYINALAQLEQKGAQGKIDSFLRVVLSDHFPVLLQHFQQSLAPELMLVLSSAHYSPYIGILTHPKKGSLLLVENTSFTGADCPAIMTKCC</sequence>
<evidence type="ECO:0000313" key="1">
    <source>
        <dbReference type="EMBL" id="DAD48008.1"/>
    </source>
</evidence>
<dbReference type="AlphaFoldDB" id="A0A823A1H0"/>
<accession>A0A823A1H0</accession>
<name>A0A823A1H0_NELNU</name>
<protein>
    <submittedName>
        <fullName evidence="1">Uncharacterized protein</fullName>
    </submittedName>
</protein>
<keyword evidence="2" id="KW-1185">Reference proteome</keyword>
<gene>
    <name evidence="1" type="ORF">HUJ06_017945</name>
</gene>
<evidence type="ECO:0000313" key="2">
    <source>
        <dbReference type="Proteomes" id="UP000607653"/>
    </source>
</evidence>
<organism evidence="1 2">
    <name type="scientific">Nelumbo nucifera</name>
    <name type="common">Sacred lotus</name>
    <dbReference type="NCBI Taxonomy" id="4432"/>
    <lineage>
        <taxon>Eukaryota</taxon>
        <taxon>Viridiplantae</taxon>
        <taxon>Streptophyta</taxon>
        <taxon>Embryophyta</taxon>
        <taxon>Tracheophyta</taxon>
        <taxon>Spermatophyta</taxon>
        <taxon>Magnoliopsida</taxon>
        <taxon>Proteales</taxon>
        <taxon>Nelumbonaceae</taxon>
        <taxon>Nelumbo</taxon>
    </lineage>
</organism>
<dbReference type="EMBL" id="DUZY01000008">
    <property type="protein sequence ID" value="DAD48008.1"/>
    <property type="molecule type" value="Genomic_DNA"/>
</dbReference>
<dbReference type="Proteomes" id="UP000607653">
    <property type="component" value="Unassembled WGS sequence"/>
</dbReference>